<dbReference type="Proteomes" id="UP000011632">
    <property type="component" value="Unassembled WGS sequence"/>
</dbReference>
<dbReference type="AlphaFoldDB" id="L9XY43"/>
<evidence type="ECO:0000313" key="4">
    <source>
        <dbReference type="Proteomes" id="UP000011632"/>
    </source>
</evidence>
<dbReference type="InterPro" id="IPR018649">
    <property type="entry name" value="SHOCT"/>
</dbReference>
<keyword evidence="1" id="KW-0472">Membrane</keyword>
<feature type="transmembrane region" description="Helical" evidence="1">
    <location>
        <begin position="54"/>
        <end position="73"/>
    </location>
</feature>
<keyword evidence="1" id="KW-1133">Transmembrane helix</keyword>
<sequence>MTDPHETIGRYASRATALGVALLVAATATASAQPHGGGAGGSMGGWGAFGGWTFLWPIVLLGLLALLIVWAGGRRRGDRIDRTDLADRPDRALEELRERYARGELSDEEFERRRGNLRPQTND</sequence>
<organism evidence="3 4">
    <name type="scientific">Natrinema versiforme JCM 10478</name>
    <dbReference type="NCBI Taxonomy" id="1227496"/>
    <lineage>
        <taxon>Archaea</taxon>
        <taxon>Methanobacteriati</taxon>
        <taxon>Methanobacteriota</taxon>
        <taxon>Stenosarchaea group</taxon>
        <taxon>Halobacteria</taxon>
        <taxon>Halobacteriales</taxon>
        <taxon>Natrialbaceae</taxon>
        <taxon>Natrinema</taxon>
    </lineage>
</organism>
<gene>
    <name evidence="3" type="ORF">C489_13376</name>
</gene>
<keyword evidence="4" id="KW-1185">Reference proteome</keyword>
<evidence type="ECO:0000256" key="1">
    <source>
        <dbReference type="SAM" id="Phobius"/>
    </source>
</evidence>
<name>L9XY43_9EURY</name>
<proteinExistence type="predicted"/>
<accession>L9XY43</accession>
<protein>
    <recommendedName>
        <fullName evidence="2">SHOCT domain-containing protein</fullName>
    </recommendedName>
</protein>
<dbReference type="EMBL" id="AOID01000036">
    <property type="protein sequence ID" value="ELY66351.1"/>
    <property type="molecule type" value="Genomic_DNA"/>
</dbReference>
<dbReference type="PATRIC" id="fig|1227496.3.peg.2689"/>
<dbReference type="STRING" id="1227496.C489_13376"/>
<keyword evidence="1" id="KW-0812">Transmembrane</keyword>
<evidence type="ECO:0000313" key="3">
    <source>
        <dbReference type="EMBL" id="ELY66351.1"/>
    </source>
</evidence>
<comment type="caution">
    <text evidence="3">The sequence shown here is derived from an EMBL/GenBank/DDBJ whole genome shotgun (WGS) entry which is preliminary data.</text>
</comment>
<dbReference type="Pfam" id="PF09851">
    <property type="entry name" value="SHOCT"/>
    <property type="match status" value="1"/>
</dbReference>
<dbReference type="RefSeq" id="WP_006431764.1">
    <property type="nucleotide sequence ID" value="NZ_AOID01000036.1"/>
</dbReference>
<reference evidence="3 4" key="1">
    <citation type="journal article" date="2014" name="PLoS Genet.">
        <title>Phylogenetically driven sequencing of extremely halophilic archaea reveals strategies for static and dynamic osmo-response.</title>
        <authorList>
            <person name="Becker E.A."/>
            <person name="Seitzer P.M."/>
            <person name="Tritt A."/>
            <person name="Larsen D."/>
            <person name="Krusor M."/>
            <person name="Yao A.I."/>
            <person name="Wu D."/>
            <person name="Madern D."/>
            <person name="Eisen J.A."/>
            <person name="Darling A.E."/>
            <person name="Facciotti M.T."/>
        </authorList>
    </citation>
    <scope>NUCLEOTIDE SEQUENCE [LARGE SCALE GENOMIC DNA]</scope>
    <source>
        <strain evidence="3 4">JCM 10478</strain>
    </source>
</reference>
<evidence type="ECO:0000259" key="2">
    <source>
        <dbReference type="Pfam" id="PF09851"/>
    </source>
</evidence>
<feature type="domain" description="SHOCT" evidence="2">
    <location>
        <begin position="92"/>
        <end position="114"/>
    </location>
</feature>